<name>A0A2T3KUB7_PHOLD</name>
<evidence type="ECO:0000313" key="4">
    <source>
        <dbReference type="EMBL" id="PSV10397.1"/>
    </source>
</evidence>
<dbReference type="CDD" id="cd01449">
    <property type="entry name" value="TST_Repeat_2"/>
    <property type="match status" value="1"/>
</dbReference>
<proteinExistence type="predicted"/>
<evidence type="ECO:0000256" key="2">
    <source>
        <dbReference type="ARBA" id="ARBA00022737"/>
    </source>
</evidence>
<dbReference type="PANTHER" id="PTHR11364:SF27">
    <property type="entry name" value="SULFURTRANSFERASE"/>
    <property type="match status" value="1"/>
</dbReference>
<dbReference type="SMART" id="SM00450">
    <property type="entry name" value="RHOD"/>
    <property type="match status" value="2"/>
</dbReference>
<evidence type="ECO:0000313" key="5">
    <source>
        <dbReference type="Proteomes" id="UP000240530"/>
    </source>
</evidence>
<dbReference type="RefSeq" id="WP_107185183.1">
    <property type="nucleotide sequence ID" value="NZ_JAWQGC010000001.1"/>
</dbReference>
<dbReference type="GO" id="GO:0004792">
    <property type="term" value="F:thiosulfate-cyanide sulfurtransferase activity"/>
    <property type="evidence" value="ECO:0007669"/>
    <property type="project" value="TreeGrafter"/>
</dbReference>
<accession>A0A2T3KUB7</accession>
<dbReference type="SUPFAM" id="SSF52821">
    <property type="entry name" value="Rhodanese/Cell cycle control phosphatase"/>
    <property type="match status" value="2"/>
</dbReference>
<organism evidence="4 5">
    <name type="scientific">Photobacterium leiognathi subsp. mandapamensis</name>
    <name type="common">Photobacterium mandapamensis</name>
    <dbReference type="NCBI Taxonomy" id="48408"/>
    <lineage>
        <taxon>Bacteria</taxon>
        <taxon>Pseudomonadati</taxon>
        <taxon>Pseudomonadota</taxon>
        <taxon>Gammaproteobacteria</taxon>
        <taxon>Vibrionales</taxon>
        <taxon>Vibrionaceae</taxon>
        <taxon>Photobacterium</taxon>
    </lineage>
</organism>
<dbReference type="PROSITE" id="PS50206">
    <property type="entry name" value="RHODANESE_3"/>
    <property type="match status" value="2"/>
</dbReference>
<dbReference type="Pfam" id="PF00581">
    <property type="entry name" value="Rhodanese"/>
    <property type="match status" value="2"/>
</dbReference>
<dbReference type="AlphaFoldDB" id="A0A2T3KUB7"/>
<evidence type="ECO:0000259" key="3">
    <source>
        <dbReference type="PROSITE" id="PS50206"/>
    </source>
</evidence>
<comment type="caution">
    <text evidence="4">The sequence shown here is derived from an EMBL/GenBank/DDBJ whole genome shotgun (WGS) entry which is preliminary data.</text>
</comment>
<dbReference type="PANTHER" id="PTHR11364">
    <property type="entry name" value="THIOSULFATE SULFERTANSFERASE"/>
    <property type="match status" value="1"/>
</dbReference>
<gene>
    <name evidence="4" type="ORF">C0W93_11780</name>
</gene>
<dbReference type="InterPro" id="IPR001763">
    <property type="entry name" value="Rhodanese-like_dom"/>
</dbReference>
<dbReference type="Gene3D" id="3.40.250.10">
    <property type="entry name" value="Rhodanese-like domain"/>
    <property type="match status" value="2"/>
</dbReference>
<reference evidence="4 5" key="1">
    <citation type="submission" date="2018-03" db="EMBL/GenBank/DDBJ databases">
        <title>Whole genome sequencing of Histamine producing bacteria.</title>
        <authorList>
            <person name="Butler K."/>
        </authorList>
    </citation>
    <scope>NUCLEOTIDE SEQUENCE [LARGE SCALE GENOMIC DNA]</scope>
    <source>
        <strain evidence="4 5">Res.4.1</strain>
    </source>
</reference>
<evidence type="ECO:0000256" key="1">
    <source>
        <dbReference type="ARBA" id="ARBA00022679"/>
    </source>
</evidence>
<protein>
    <submittedName>
        <fullName evidence="4">Sulfurtransferase</fullName>
    </submittedName>
</protein>
<dbReference type="Proteomes" id="UP000240530">
    <property type="component" value="Unassembled WGS sequence"/>
</dbReference>
<dbReference type="InterPro" id="IPR036873">
    <property type="entry name" value="Rhodanese-like_dom_sf"/>
</dbReference>
<sequence length="291" mass="32085">MSLPNQHEDLVSVQWLHQALENQANASNTLQDLVVLDASSFMPGVDRSAEQELIDKRIQGTRFFDINDKLAAPNTDLPHMLPSAEQFAREVSKLGISNDTHVVIYDSLGIFSSARGWWMFKAMGHNKVSVLDGGLPAWIAAGYDTESGELPIITPLVFNADLQPEWVIDADDLNQLLADDSVAVIDARPRARFLGSVKEPRVGIRSGHIPNSKNLPFAELLNDGHFIELADIQTKFDGISRPDQRLIFSCGSGITACILALAAHRVGRNVLTVYDGSWTEWGANERYPVVK</sequence>
<dbReference type="InterPro" id="IPR045078">
    <property type="entry name" value="TST/MPST-like"/>
</dbReference>
<feature type="domain" description="Rhodanese" evidence="3">
    <location>
        <begin position="29"/>
        <end position="147"/>
    </location>
</feature>
<keyword evidence="1 4" id="KW-0808">Transferase</keyword>
<keyword evidence="2" id="KW-0677">Repeat</keyword>
<dbReference type="EMBL" id="PYNS01000012">
    <property type="protein sequence ID" value="PSV10397.1"/>
    <property type="molecule type" value="Genomic_DNA"/>
</dbReference>
<feature type="domain" description="Rhodanese" evidence="3">
    <location>
        <begin position="178"/>
        <end position="290"/>
    </location>
</feature>
<dbReference type="CDD" id="cd01448">
    <property type="entry name" value="TST_Repeat_1"/>
    <property type="match status" value="1"/>
</dbReference>